<evidence type="ECO:0000313" key="4">
    <source>
        <dbReference type="WBParaSite" id="BPAG_0000227401-mRNA-1"/>
    </source>
</evidence>
<accession>A0A0N4T255</accession>
<evidence type="ECO:0000313" key="2">
    <source>
        <dbReference type="EMBL" id="VDN83430.1"/>
    </source>
</evidence>
<evidence type="ECO:0000313" key="3">
    <source>
        <dbReference type="Proteomes" id="UP000278627"/>
    </source>
</evidence>
<dbReference type="EMBL" id="UZAD01000290">
    <property type="protein sequence ID" value="VDN83430.1"/>
    <property type="molecule type" value="Genomic_DNA"/>
</dbReference>
<reference evidence="4" key="1">
    <citation type="submission" date="2016-04" db="UniProtKB">
        <authorList>
            <consortium name="WormBaseParasite"/>
        </authorList>
    </citation>
    <scope>IDENTIFICATION</scope>
</reference>
<dbReference type="WBParaSite" id="BPAG_0000227401-mRNA-1">
    <property type="protein sequence ID" value="BPAG_0000227401-mRNA-1"/>
    <property type="gene ID" value="BPAG_0000227401"/>
</dbReference>
<sequence length="1448" mass="167965">MSRKSKLDSDKVSDIFQPGFNKTFIFLDEKASKSMTETNITCKKEIPKYVRRQGEATETNEPQKTDPLEITNRKESVAMSAVYQSEIRGNAFKSLEITEQKVSAKNVTVTDIKKLTIDEKVIPKESLGRSEQKKVTLDNNVVGEISEASGKEKCIQKEKLLITADQDVISSDGSGSFSNKKLNTAETTSCRNSKANVTGVLLDPSNCGSAEKPESSKVLVEVSIVLISGELKVRIRSKQIAERILKMNSESETDSSVSEIDFVVLNKENQEKRKIESSEGNKERWEVTLNPEQSQGGKVLMEPKIKGRNEQLLRDAHQSSDDVITAIQTMNKSGRTVSSSISNLEVISVITEIIDFTYRKEHKTMFKSVKDLRHYIGIKFLSNRYYFSLKNVFDIGLNINNSAEAEFELALYENVVRAVLLYARINGFLLLRCIIDNPTFDTTIYEKDDVIREVRFLKSIYNEARNSTYLQRQRGRREFISCSFLFDIVKFIKRNEVYNLLEKGVVKTIESYNFFDLNLFLVTPNDVEKLYETDLAIITHFDLLIDHRFFTSSLRTAQRTMETKPLVVKYANIRIQLSFFKLLIQHIKALNMENLDKLTDLKLFSEEDRKDPCCYNILQAQEMIRNEHNIWKGADKLAQKLCCQLIFYCESDWFWSEVIGIINAERRLPTLLLKVEAFRLLPTVTEYLVGRRQPKNNTSLNLYCFIMEFLMVVPYREFIHRRYDSFIAHLCMDQESCSSILNPATVINRILIPNLKRPIRKICAAITIGRLLDSRHVDISWSFDYTEYKHCYNDDNITTQTGEKVELIQLIGAFYLQYTFPHRNAVRGSRYFYIDLVLSRLESRLTRLITKNCFTENALKYLDELVVKKEFSWQADYYLSKILLRKLLASREVSIPERPVDETDERARIEWVAKLLPITYAGIKPKPFFSLAFLIDGYVNNLDLESAFVLHFNDIPEFYFIEFLVLFKIFMRSNRNNRITSLCKHNLGRYDDRSLREMIKWIFRLINRVQKSGQVNEEAVLDAKHRVLQWAEAYVANSKVLGTDDAKAMLCLLRWKDEPGLKDDELERGMNRLFFEVHQKCVIRPNDPILEVMEKWIPCGKSIEEIEEYLNHLPPSRASEVKVYKPTRLLQYKRVRHDEQTPWERCQMNKFLNETADYHCCGGASRMRNRPTSGPGMFGYARPMYVWSIDGVKLMPFSALKNKYEDVPSDVSKLNRKKRLPFDLRAEVGSIWQDTPSALHNSHSRPRKRNTSSQSVNIPVSRDRNNEIFRMEIPYDPFVVMPIDAFDLELDFGASAANFKGTIDTRRSYSLPCDLSNLNLRTKKIVSRRSARKEKSKQWQQRTKKRTANLKENVPIRRSDSASSFNGSAGKCIKKERTVFHPFLENIGSCTICGLMDHTEDFCPDTPNYSNLVKRLLPVTYKWTIKKEKAFENFHRQDSWGSFGDEYH</sequence>
<organism evidence="4">
    <name type="scientific">Brugia pahangi</name>
    <name type="common">Filarial nematode worm</name>
    <dbReference type="NCBI Taxonomy" id="6280"/>
    <lineage>
        <taxon>Eukaryota</taxon>
        <taxon>Metazoa</taxon>
        <taxon>Ecdysozoa</taxon>
        <taxon>Nematoda</taxon>
        <taxon>Chromadorea</taxon>
        <taxon>Rhabditida</taxon>
        <taxon>Spirurina</taxon>
        <taxon>Spiruromorpha</taxon>
        <taxon>Filarioidea</taxon>
        <taxon>Onchocercidae</taxon>
        <taxon>Brugia</taxon>
    </lineage>
</organism>
<reference evidence="2 3" key="2">
    <citation type="submission" date="2018-11" db="EMBL/GenBank/DDBJ databases">
        <authorList>
            <consortium name="Pathogen Informatics"/>
        </authorList>
    </citation>
    <scope>NUCLEOTIDE SEQUENCE [LARGE SCALE GENOMIC DNA]</scope>
</reference>
<evidence type="ECO:0000256" key="1">
    <source>
        <dbReference type="SAM" id="MobiDB-lite"/>
    </source>
</evidence>
<gene>
    <name evidence="2" type="ORF">BPAG_LOCUS2244</name>
</gene>
<protein>
    <submittedName>
        <fullName evidence="4">ANK_REP_REGION domain-containing protein</fullName>
    </submittedName>
</protein>
<name>A0A0N4T255_BRUPA</name>
<dbReference type="Proteomes" id="UP000278627">
    <property type="component" value="Unassembled WGS sequence"/>
</dbReference>
<feature type="region of interest" description="Disordered" evidence="1">
    <location>
        <begin position="1235"/>
        <end position="1257"/>
    </location>
</feature>
<proteinExistence type="predicted"/>
<keyword evidence="3" id="KW-1185">Reference proteome</keyword>